<gene>
    <name evidence="1" type="ORF">MENTE1834_LOCUS41195</name>
</gene>
<accession>A0ACB1APU0</accession>
<evidence type="ECO:0000313" key="1">
    <source>
        <dbReference type="EMBL" id="CAK5096741.1"/>
    </source>
</evidence>
<dbReference type="EMBL" id="CAVMJV010000100">
    <property type="protein sequence ID" value="CAK5096741.1"/>
    <property type="molecule type" value="Genomic_DNA"/>
</dbReference>
<evidence type="ECO:0000313" key="2">
    <source>
        <dbReference type="Proteomes" id="UP001497535"/>
    </source>
</evidence>
<name>A0ACB1APU0_MELEN</name>
<proteinExistence type="predicted"/>
<organism evidence="1 2">
    <name type="scientific">Meloidogyne enterolobii</name>
    <name type="common">Root-knot nematode worm</name>
    <name type="synonym">Meloidogyne mayaguensis</name>
    <dbReference type="NCBI Taxonomy" id="390850"/>
    <lineage>
        <taxon>Eukaryota</taxon>
        <taxon>Metazoa</taxon>
        <taxon>Ecdysozoa</taxon>
        <taxon>Nematoda</taxon>
        <taxon>Chromadorea</taxon>
        <taxon>Rhabditida</taxon>
        <taxon>Tylenchina</taxon>
        <taxon>Tylenchomorpha</taxon>
        <taxon>Tylenchoidea</taxon>
        <taxon>Meloidogynidae</taxon>
        <taxon>Meloidogyninae</taxon>
        <taxon>Meloidogyne</taxon>
    </lineage>
</organism>
<protein>
    <submittedName>
        <fullName evidence="1">Uncharacterized protein</fullName>
    </submittedName>
</protein>
<sequence length="86" mass="9962">MVLLEEELDKLEERCKVATEKMEEATVNCDESERERKAMLQRATVDDDRCAELEARLREAQSILHEAEARADEVLMFIFEACCVLL</sequence>
<dbReference type="Proteomes" id="UP001497535">
    <property type="component" value="Unassembled WGS sequence"/>
</dbReference>
<keyword evidence="2" id="KW-1185">Reference proteome</keyword>
<comment type="caution">
    <text evidence="1">The sequence shown here is derived from an EMBL/GenBank/DDBJ whole genome shotgun (WGS) entry which is preliminary data.</text>
</comment>
<reference evidence="1" key="1">
    <citation type="submission" date="2023-11" db="EMBL/GenBank/DDBJ databases">
        <authorList>
            <person name="Poullet M."/>
        </authorList>
    </citation>
    <scope>NUCLEOTIDE SEQUENCE</scope>
    <source>
        <strain evidence="1">E1834</strain>
    </source>
</reference>